<feature type="domain" description="PID" evidence="3">
    <location>
        <begin position="68"/>
        <end position="139"/>
    </location>
</feature>
<keyword evidence="1" id="KW-0677">Repeat</keyword>
<evidence type="ECO:0000259" key="4">
    <source>
        <dbReference type="PROSITE" id="PS50020"/>
    </source>
</evidence>
<evidence type="ECO:0000313" key="6">
    <source>
        <dbReference type="Proteomes" id="UP000694560"/>
    </source>
</evidence>
<keyword evidence="6" id="KW-1185">Reference proteome</keyword>
<accession>A0A8C5U9A0</accession>
<dbReference type="Proteomes" id="UP000694560">
    <property type="component" value="Unplaced"/>
</dbReference>
<dbReference type="Gene3D" id="2.30.29.30">
    <property type="entry name" value="Pleckstrin-homology domain (PH domain)/Phosphotyrosine-binding domain (PTB)"/>
    <property type="match status" value="1"/>
</dbReference>
<dbReference type="PANTHER" id="PTHR14058">
    <property type="entry name" value="AMYLOID BETA A4 PRECURSOR PROTEIN-BINDING FAMILY B"/>
    <property type="match status" value="1"/>
</dbReference>
<dbReference type="InterPro" id="IPR011993">
    <property type="entry name" value="PH-like_dom_sf"/>
</dbReference>
<dbReference type="CDD" id="cd00201">
    <property type="entry name" value="WW"/>
    <property type="match status" value="1"/>
</dbReference>
<evidence type="ECO:0000256" key="1">
    <source>
        <dbReference type="ARBA" id="ARBA00022737"/>
    </source>
</evidence>
<dbReference type="InterPro" id="IPR039576">
    <property type="entry name" value="APBB1/2/3"/>
</dbReference>
<evidence type="ECO:0000259" key="3">
    <source>
        <dbReference type="PROSITE" id="PS01179"/>
    </source>
</evidence>
<feature type="region of interest" description="Disordered" evidence="2">
    <location>
        <begin position="270"/>
        <end position="327"/>
    </location>
</feature>
<reference evidence="5" key="2">
    <citation type="submission" date="2025-09" db="UniProtKB">
        <authorList>
            <consortium name="Ensembl"/>
        </authorList>
    </citation>
    <scope>IDENTIFICATION</scope>
</reference>
<dbReference type="PROSITE" id="PS50020">
    <property type="entry name" value="WW_DOMAIN_2"/>
    <property type="match status" value="1"/>
</dbReference>
<sequence>MLGKDYMLAIVLVNCDDNLWSDQSLETDPDLPPGWRKICDSLGTYYWHVPTGTTQWQLLLFWEGGRCFAVRSLGWVEIPEEDLAPGKSSIAVNNCIQQLSNSKGQGSGAWVVMILKKDTMSLVDPLDRSLIHRQPILNIRVWGVGCNNGRCQGPGQNWGPGEWLRPLGGRHPTSDLFSPPSQLPPWLQGQVRGHRAGRQYREGAVSVRISLACLWPCRDFAFVASDKDTCVLKCHVFHCNVPAKGIAKALHEMCSKVRCRGPGGCERGLGVSGVKRGTGTPSVADRGRASRSEQQAAPRRHAGAHLHRRSASARYRPPAMPAAPPAHSLSLSLSPLACPAVSPRSLGMGGHQCGTQG</sequence>
<dbReference type="Gene3D" id="2.20.70.10">
    <property type="match status" value="1"/>
</dbReference>
<proteinExistence type="predicted"/>
<dbReference type="GO" id="GO:0005634">
    <property type="term" value="C:nucleus"/>
    <property type="evidence" value="ECO:0007669"/>
    <property type="project" value="TreeGrafter"/>
</dbReference>
<reference evidence="5" key="1">
    <citation type="submission" date="2025-08" db="UniProtKB">
        <authorList>
            <consortium name="Ensembl"/>
        </authorList>
    </citation>
    <scope>IDENTIFICATION</scope>
</reference>
<dbReference type="GO" id="GO:0005737">
    <property type="term" value="C:cytoplasm"/>
    <property type="evidence" value="ECO:0007669"/>
    <property type="project" value="TreeGrafter"/>
</dbReference>
<dbReference type="SUPFAM" id="SSF50729">
    <property type="entry name" value="PH domain-like"/>
    <property type="match status" value="1"/>
</dbReference>
<dbReference type="GO" id="GO:0006355">
    <property type="term" value="P:regulation of DNA-templated transcription"/>
    <property type="evidence" value="ECO:0007669"/>
    <property type="project" value="TreeGrafter"/>
</dbReference>
<dbReference type="AlphaFoldDB" id="A0A8C5U9A0"/>
<evidence type="ECO:0000313" key="5">
    <source>
        <dbReference type="Ensembl" id="ENSMCSP00000016994.1"/>
    </source>
</evidence>
<dbReference type="InterPro" id="IPR036020">
    <property type="entry name" value="WW_dom_sf"/>
</dbReference>
<dbReference type="FunFam" id="2.20.70.10:FF:000003">
    <property type="entry name" value="amyloid beta A4 precursor protein-binding family B member 2"/>
    <property type="match status" value="1"/>
</dbReference>
<organism evidence="5 6">
    <name type="scientific">Malurus cyaneus samueli</name>
    <dbReference type="NCBI Taxonomy" id="2593467"/>
    <lineage>
        <taxon>Eukaryota</taxon>
        <taxon>Metazoa</taxon>
        <taxon>Chordata</taxon>
        <taxon>Craniata</taxon>
        <taxon>Vertebrata</taxon>
        <taxon>Euteleostomi</taxon>
        <taxon>Archelosauria</taxon>
        <taxon>Archosauria</taxon>
        <taxon>Dinosauria</taxon>
        <taxon>Saurischia</taxon>
        <taxon>Theropoda</taxon>
        <taxon>Coelurosauria</taxon>
        <taxon>Aves</taxon>
        <taxon>Neognathae</taxon>
        <taxon>Neoaves</taxon>
        <taxon>Telluraves</taxon>
        <taxon>Australaves</taxon>
        <taxon>Passeriformes</taxon>
        <taxon>Meliphagoidea</taxon>
        <taxon>Maluridae</taxon>
        <taxon>Malurus</taxon>
    </lineage>
</organism>
<dbReference type="SMART" id="SM00462">
    <property type="entry name" value="PTB"/>
    <property type="match status" value="1"/>
</dbReference>
<dbReference type="Pfam" id="PF00640">
    <property type="entry name" value="PID"/>
    <property type="match status" value="2"/>
</dbReference>
<dbReference type="PANTHER" id="PTHR14058:SF10">
    <property type="entry name" value="AMYLOID-BETA A4 PRECURSOR PROTEIN-BINDING FAMILY B MEMBER 3"/>
    <property type="match status" value="1"/>
</dbReference>
<dbReference type="InterPro" id="IPR006020">
    <property type="entry name" value="PTB/PI_dom"/>
</dbReference>
<protein>
    <submittedName>
        <fullName evidence="5">Amyloid beta precursor protein binding family B member 3</fullName>
    </submittedName>
</protein>
<dbReference type="InterPro" id="IPR001202">
    <property type="entry name" value="WW_dom"/>
</dbReference>
<name>A0A8C5U9A0_9PASS</name>
<feature type="compositionally biased region" description="Basic residues" evidence="2">
    <location>
        <begin position="298"/>
        <end position="311"/>
    </location>
</feature>
<dbReference type="Ensembl" id="ENSMCST00000017427.1">
    <property type="protein sequence ID" value="ENSMCSP00000016994.1"/>
    <property type="gene ID" value="ENSMCSG00000011905.1"/>
</dbReference>
<feature type="domain" description="WW" evidence="4">
    <location>
        <begin position="29"/>
        <end position="57"/>
    </location>
</feature>
<dbReference type="PROSITE" id="PS01179">
    <property type="entry name" value="PID"/>
    <property type="match status" value="1"/>
</dbReference>
<dbReference type="GO" id="GO:0001540">
    <property type="term" value="F:amyloid-beta binding"/>
    <property type="evidence" value="ECO:0007669"/>
    <property type="project" value="InterPro"/>
</dbReference>
<evidence type="ECO:0000256" key="2">
    <source>
        <dbReference type="SAM" id="MobiDB-lite"/>
    </source>
</evidence>
<dbReference type="SUPFAM" id="SSF51045">
    <property type="entry name" value="WW domain"/>
    <property type="match status" value="1"/>
</dbReference>